<dbReference type="Gene3D" id="3.40.50.300">
    <property type="entry name" value="P-loop containing nucleotide triphosphate hydrolases"/>
    <property type="match status" value="1"/>
</dbReference>
<evidence type="ECO:0000313" key="10">
    <source>
        <dbReference type="EMBL" id="QNN60421.1"/>
    </source>
</evidence>
<dbReference type="GO" id="GO:0005829">
    <property type="term" value="C:cytosol"/>
    <property type="evidence" value="ECO:0007669"/>
    <property type="project" value="TreeGrafter"/>
</dbReference>
<evidence type="ECO:0000313" key="11">
    <source>
        <dbReference type="Proteomes" id="UP000515928"/>
    </source>
</evidence>
<evidence type="ECO:0000256" key="2">
    <source>
        <dbReference type="ARBA" id="ARBA00022679"/>
    </source>
</evidence>
<evidence type="ECO:0000256" key="5">
    <source>
        <dbReference type="ARBA" id="ARBA00022840"/>
    </source>
</evidence>
<sequence>MFNIAIDGPSASGKSTIAKRLAKELGFTHIDTGAMYRAVGYYCLTNGVDLDDEKECVLAANNIDLNLKTDGSVFVNGEDVSSLIRNDKVSYAASKVSKFAGVRQKLVDMQRKIASKKGYVLDGRDITSVVLPDAEVKVYQTADVSVRAKRRYDEMINSGMKVDFDEIYDDLVERDYRDMNRSESPLIKVDDALEINTTYLEIDDVVNLVKEYIESRGLND</sequence>
<accession>A0A7G9RXU6</accession>
<keyword evidence="4 8" id="KW-0418">Kinase</keyword>
<comment type="catalytic activity">
    <reaction evidence="7 8">
        <text>CMP + ATP = CDP + ADP</text>
        <dbReference type="Rhea" id="RHEA:11600"/>
        <dbReference type="ChEBI" id="CHEBI:30616"/>
        <dbReference type="ChEBI" id="CHEBI:58069"/>
        <dbReference type="ChEBI" id="CHEBI:60377"/>
        <dbReference type="ChEBI" id="CHEBI:456216"/>
        <dbReference type="EC" id="2.7.4.25"/>
    </reaction>
</comment>
<keyword evidence="8" id="KW-0963">Cytoplasm</keyword>
<dbReference type="EC" id="2.7.4.25" evidence="8"/>
<evidence type="ECO:0000256" key="6">
    <source>
        <dbReference type="ARBA" id="ARBA00047615"/>
    </source>
</evidence>
<dbReference type="GO" id="GO:0015949">
    <property type="term" value="P:nucleobase-containing small molecule interconversion"/>
    <property type="evidence" value="ECO:0007669"/>
    <property type="project" value="TreeGrafter"/>
</dbReference>
<dbReference type="GO" id="GO:0036431">
    <property type="term" value="F:dCMP kinase activity"/>
    <property type="evidence" value="ECO:0007669"/>
    <property type="project" value="InterPro"/>
</dbReference>
<dbReference type="Pfam" id="PF02224">
    <property type="entry name" value="Cytidylate_kin"/>
    <property type="match status" value="1"/>
</dbReference>
<comment type="subcellular location">
    <subcellularLocation>
        <location evidence="8">Cytoplasm</location>
    </subcellularLocation>
</comment>
<keyword evidence="5 8" id="KW-0067">ATP-binding</keyword>
<dbReference type="NCBIfam" id="TIGR00017">
    <property type="entry name" value="cmk"/>
    <property type="match status" value="1"/>
</dbReference>
<dbReference type="SUPFAM" id="SSF52540">
    <property type="entry name" value="P-loop containing nucleoside triphosphate hydrolases"/>
    <property type="match status" value="1"/>
</dbReference>
<gene>
    <name evidence="8" type="primary">cmk</name>
    <name evidence="10" type="ORF">H9L01_08590</name>
</gene>
<dbReference type="RefSeq" id="WP_187533550.1">
    <property type="nucleotide sequence ID" value="NZ_CBCSHU010000004.1"/>
</dbReference>
<evidence type="ECO:0000256" key="3">
    <source>
        <dbReference type="ARBA" id="ARBA00022741"/>
    </source>
</evidence>
<keyword evidence="11" id="KW-1185">Reference proteome</keyword>
<evidence type="ECO:0000256" key="8">
    <source>
        <dbReference type="HAMAP-Rule" id="MF_00238"/>
    </source>
</evidence>
<evidence type="ECO:0000256" key="7">
    <source>
        <dbReference type="ARBA" id="ARBA00048478"/>
    </source>
</evidence>
<dbReference type="PANTHER" id="PTHR21299">
    <property type="entry name" value="CYTIDYLATE KINASE/PANTOATE-BETA-ALANINE LIGASE"/>
    <property type="match status" value="1"/>
</dbReference>
<keyword evidence="3 8" id="KW-0547">Nucleotide-binding</keyword>
<evidence type="ECO:0000259" key="9">
    <source>
        <dbReference type="Pfam" id="PF02224"/>
    </source>
</evidence>
<organism evidence="10 11">
    <name type="scientific">Erysipelothrix inopinata</name>
    <dbReference type="NCBI Taxonomy" id="225084"/>
    <lineage>
        <taxon>Bacteria</taxon>
        <taxon>Bacillati</taxon>
        <taxon>Bacillota</taxon>
        <taxon>Erysipelotrichia</taxon>
        <taxon>Erysipelotrichales</taxon>
        <taxon>Erysipelotrichaceae</taxon>
        <taxon>Erysipelothrix</taxon>
    </lineage>
</organism>
<protein>
    <recommendedName>
        <fullName evidence="8">Cytidylate kinase</fullName>
        <shortName evidence="8">CK</shortName>
        <ecNumber evidence="8">2.7.4.25</ecNumber>
    </recommendedName>
    <alternativeName>
        <fullName evidence="8">Cytidine monophosphate kinase</fullName>
        <shortName evidence="8">CMP kinase</shortName>
    </alternativeName>
</protein>
<dbReference type="Proteomes" id="UP000515928">
    <property type="component" value="Chromosome"/>
</dbReference>
<dbReference type="GO" id="GO:0006220">
    <property type="term" value="P:pyrimidine nucleotide metabolic process"/>
    <property type="evidence" value="ECO:0007669"/>
    <property type="project" value="UniProtKB-UniRule"/>
</dbReference>
<dbReference type="InterPro" id="IPR011994">
    <property type="entry name" value="Cytidylate_kinase_dom"/>
</dbReference>
<keyword evidence="2 8" id="KW-0808">Transferase</keyword>
<dbReference type="HAMAP" id="MF_00238">
    <property type="entry name" value="Cytidyl_kinase_type1"/>
    <property type="match status" value="1"/>
</dbReference>
<dbReference type="KEGG" id="eio:H9L01_08590"/>
<comment type="catalytic activity">
    <reaction evidence="6 8">
        <text>dCMP + ATP = dCDP + ADP</text>
        <dbReference type="Rhea" id="RHEA:25094"/>
        <dbReference type="ChEBI" id="CHEBI:30616"/>
        <dbReference type="ChEBI" id="CHEBI:57566"/>
        <dbReference type="ChEBI" id="CHEBI:58593"/>
        <dbReference type="ChEBI" id="CHEBI:456216"/>
        <dbReference type="EC" id="2.7.4.25"/>
    </reaction>
</comment>
<feature type="domain" description="Cytidylate kinase" evidence="9">
    <location>
        <begin position="4"/>
        <end position="214"/>
    </location>
</feature>
<feature type="binding site" evidence="8">
    <location>
        <begin position="8"/>
        <end position="16"/>
    </location>
    <ligand>
        <name>ATP</name>
        <dbReference type="ChEBI" id="CHEBI:30616"/>
    </ligand>
</feature>
<dbReference type="EMBL" id="CP060715">
    <property type="protein sequence ID" value="QNN60421.1"/>
    <property type="molecule type" value="Genomic_DNA"/>
</dbReference>
<evidence type="ECO:0000256" key="1">
    <source>
        <dbReference type="ARBA" id="ARBA00009427"/>
    </source>
</evidence>
<name>A0A7G9RXU6_9FIRM</name>
<dbReference type="InterPro" id="IPR027417">
    <property type="entry name" value="P-loop_NTPase"/>
</dbReference>
<dbReference type="AlphaFoldDB" id="A0A7G9RXU6"/>
<evidence type="ECO:0000256" key="4">
    <source>
        <dbReference type="ARBA" id="ARBA00022777"/>
    </source>
</evidence>
<reference evidence="10 11" key="1">
    <citation type="submission" date="2020-08" db="EMBL/GenBank/DDBJ databases">
        <title>Genome sequence of Erysipelothrix inopinata DSM 15511T.</title>
        <authorList>
            <person name="Hyun D.-W."/>
            <person name="Bae J.-W."/>
        </authorList>
    </citation>
    <scope>NUCLEOTIDE SEQUENCE [LARGE SCALE GENOMIC DNA]</scope>
    <source>
        <strain evidence="10 11">DSM 15511</strain>
    </source>
</reference>
<dbReference type="GO" id="GO:0005524">
    <property type="term" value="F:ATP binding"/>
    <property type="evidence" value="ECO:0007669"/>
    <property type="project" value="UniProtKB-UniRule"/>
</dbReference>
<dbReference type="CDD" id="cd02020">
    <property type="entry name" value="CMPK"/>
    <property type="match status" value="1"/>
</dbReference>
<proteinExistence type="inferred from homology"/>
<comment type="similarity">
    <text evidence="1 8">Belongs to the cytidylate kinase family. Type 1 subfamily.</text>
</comment>
<dbReference type="PANTHER" id="PTHR21299:SF2">
    <property type="entry name" value="CYTIDYLATE KINASE"/>
    <property type="match status" value="1"/>
</dbReference>
<dbReference type="InterPro" id="IPR003136">
    <property type="entry name" value="Cytidylate_kin"/>
</dbReference>